<keyword evidence="5" id="KW-0547">Nucleotide-binding</keyword>
<dbReference type="InterPro" id="IPR044492">
    <property type="entry name" value="P_typ_ATPase_HD_dom"/>
</dbReference>
<dbReference type="PANTHER" id="PTHR43294">
    <property type="entry name" value="SODIUM/POTASSIUM-TRANSPORTING ATPASE SUBUNIT ALPHA"/>
    <property type="match status" value="1"/>
</dbReference>
<dbReference type="GO" id="GO:0006883">
    <property type="term" value="P:intracellular sodium ion homeostasis"/>
    <property type="evidence" value="ECO:0007669"/>
    <property type="project" value="TreeGrafter"/>
</dbReference>
<gene>
    <name evidence="13" type="ORF">SOCEGT47_046260</name>
</gene>
<dbReference type="Pfam" id="PF08282">
    <property type="entry name" value="Hydrolase_3"/>
    <property type="match status" value="1"/>
</dbReference>
<dbReference type="InterPro" id="IPR006068">
    <property type="entry name" value="ATPase_P-typ_cation-transptr_C"/>
</dbReference>
<evidence type="ECO:0000256" key="8">
    <source>
        <dbReference type="ARBA" id="ARBA00022967"/>
    </source>
</evidence>
<dbReference type="InterPro" id="IPR023298">
    <property type="entry name" value="ATPase_P-typ_TM_dom_sf"/>
</dbReference>
<dbReference type="Pfam" id="PF00689">
    <property type="entry name" value="Cation_ATPase_C"/>
    <property type="match status" value="1"/>
</dbReference>
<dbReference type="FunFam" id="2.70.150.10:FF:000160">
    <property type="entry name" value="Sarcoplasmic/endoplasmic reticulum calcium ATPase 1"/>
    <property type="match status" value="1"/>
</dbReference>
<dbReference type="InterPro" id="IPR059000">
    <property type="entry name" value="ATPase_P-type_domA"/>
</dbReference>
<keyword evidence="9 11" id="KW-1133">Transmembrane helix</keyword>
<keyword evidence="3" id="KW-0597">Phosphoprotein</keyword>
<reference evidence="13 14" key="1">
    <citation type="submission" date="2015-09" db="EMBL/GenBank/DDBJ databases">
        <title>Sorangium comparison.</title>
        <authorList>
            <person name="Zaburannyi N."/>
            <person name="Bunk B."/>
            <person name="Overmann J."/>
            <person name="Mueller R."/>
        </authorList>
    </citation>
    <scope>NUCLEOTIDE SEQUENCE [LARGE SCALE GENOMIC DNA]</scope>
    <source>
        <strain evidence="13 14">So ceGT47</strain>
    </source>
</reference>
<dbReference type="SUPFAM" id="SSF81665">
    <property type="entry name" value="Calcium ATPase, transmembrane domain M"/>
    <property type="match status" value="1"/>
</dbReference>
<accession>A0A4P2Q565</accession>
<dbReference type="GO" id="GO:0005391">
    <property type="term" value="F:P-type sodium:potassium-exchanging transporter activity"/>
    <property type="evidence" value="ECO:0007669"/>
    <property type="project" value="TreeGrafter"/>
</dbReference>
<dbReference type="FunFam" id="3.40.50.1000:FF:000028">
    <property type="entry name" value="Calcium-transporting P-type ATPase, putative"/>
    <property type="match status" value="1"/>
</dbReference>
<dbReference type="GO" id="GO:0016887">
    <property type="term" value="F:ATP hydrolysis activity"/>
    <property type="evidence" value="ECO:0007669"/>
    <property type="project" value="InterPro"/>
</dbReference>
<dbReference type="SFLD" id="SFLDS00003">
    <property type="entry name" value="Haloacid_Dehalogenase"/>
    <property type="match status" value="1"/>
</dbReference>
<dbReference type="RefSeq" id="WP_129349726.1">
    <property type="nucleotide sequence ID" value="NZ_CP012670.1"/>
</dbReference>
<dbReference type="SFLD" id="SFLDF00027">
    <property type="entry name" value="p-type_atpase"/>
    <property type="match status" value="1"/>
</dbReference>
<evidence type="ECO:0000256" key="4">
    <source>
        <dbReference type="ARBA" id="ARBA00022692"/>
    </source>
</evidence>
<dbReference type="Proteomes" id="UP000295781">
    <property type="component" value="Chromosome"/>
</dbReference>
<evidence type="ECO:0000256" key="9">
    <source>
        <dbReference type="ARBA" id="ARBA00022989"/>
    </source>
</evidence>
<feature type="domain" description="Cation-transporting P-type ATPase N-terminal" evidence="12">
    <location>
        <begin position="16"/>
        <end position="90"/>
    </location>
</feature>
<evidence type="ECO:0000256" key="7">
    <source>
        <dbReference type="ARBA" id="ARBA00022842"/>
    </source>
</evidence>
<dbReference type="PRINTS" id="PR00120">
    <property type="entry name" value="HATPASE"/>
</dbReference>
<dbReference type="InterPro" id="IPR036412">
    <property type="entry name" value="HAD-like_sf"/>
</dbReference>
<feature type="transmembrane region" description="Helical" evidence="11">
    <location>
        <begin position="284"/>
        <end position="310"/>
    </location>
</feature>
<feature type="transmembrane region" description="Helical" evidence="11">
    <location>
        <begin position="884"/>
        <end position="903"/>
    </location>
</feature>
<dbReference type="GO" id="GO:0012505">
    <property type="term" value="C:endomembrane system"/>
    <property type="evidence" value="ECO:0007669"/>
    <property type="project" value="UniProtKB-SubCell"/>
</dbReference>
<dbReference type="GO" id="GO:0036376">
    <property type="term" value="P:sodium ion export across plasma membrane"/>
    <property type="evidence" value="ECO:0007669"/>
    <property type="project" value="TreeGrafter"/>
</dbReference>
<dbReference type="Pfam" id="PF13246">
    <property type="entry name" value="Cation_ATPase"/>
    <property type="match status" value="1"/>
</dbReference>
<feature type="transmembrane region" description="Helical" evidence="11">
    <location>
        <begin position="66"/>
        <end position="88"/>
    </location>
</feature>
<feature type="transmembrane region" description="Helical" evidence="11">
    <location>
        <begin position="254"/>
        <end position="272"/>
    </location>
</feature>
<dbReference type="FunFam" id="3.40.50.1000:FF:000001">
    <property type="entry name" value="Phospholipid-transporting ATPase IC"/>
    <property type="match status" value="1"/>
</dbReference>
<dbReference type="InterPro" id="IPR018303">
    <property type="entry name" value="ATPase_P-typ_P_site"/>
</dbReference>
<dbReference type="GO" id="GO:0005524">
    <property type="term" value="F:ATP binding"/>
    <property type="evidence" value="ECO:0007669"/>
    <property type="project" value="UniProtKB-KW"/>
</dbReference>
<evidence type="ECO:0000256" key="3">
    <source>
        <dbReference type="ARBA" id="ARBA00022553"/>
    </source>
</evidence>
<organism evidence="13 14">
    <name type="scientific">Sorangium cellulosum</name>
    <name type="common">Polyangium cellulosum</name>
    <dbReference type="NCBI Taxonomy" id="56"/>
    <lineage>
        <taxon>Bacteria</taxon>
        <taxon>Pseudomonadati</taxon>
        <taxon>Myxococcota</taxon>
        <taxon>Polyangia</taxon>
        <taxon>Polyangiales</taxon>
        <taxon>Polyangiaceae</taxon>
        <taxon>Sorangium</taxon>
    </lineage>
</organism>
<evidence type="ECO:0000256" key="5">
    <source>
        <dbReference type="ARBA" id="ARBA00022741"/>
    </source>
</evidence>
<dbReference type="GO" id="GO:1902600">
    <property type="term" value="P:proton transmembrane transport"/>
    <property type="evidence" value="ECO:0007669"/>
    <property type="project" value="TreeGrafter"/>
</dbReference>
<dbReference type="PROSITE" id="PS00154">
    <property type="entry name" value="ATPASE_E1_E2"/>
    <property type="match status" value="1"/>
</dbReference>
<keyword evidence="4 11" id="KW-0812">Transmembrane</keyword>
<dbReference type="SUPFAM" id="SSF81653">
    <property type="entry name" value="Calcium ATPase, transduction domain A"/>
    <property type="match status" value="1"/>
</dbReference>
<dbReference type="InterPro" id="IPR008250">
    <property type="entry name" value="ATPase_P-typ_transduc_dom_A_sf"/>
</dbReference>
<protein>
    <submittedName>
        <fullName evidence="13">ATPase</fullName>
    </submittedName>
</protein>
<evidence type="ECO:0000256" key="1">
    <source>
        <dbReference type="ARBA" id="ARBA00004127"/>
    </source>
</evidence>
<evidence type="ECO:0000313" key="13">
    <source>
        <dbReference type="EMBL" id="AUX24093.1"/>
    </source>
</evidence>
<keyword evidence="6" id="KW-0067">ATP-binding</keyword>
<evidence type="ECO:0000256" key="11">
    <source>
        <dbReference type="SAM" id="Phobius"/>
    </source>
</evidence>
<proteinExistence type="inferred from homology"/>
<dbReference type="CDD" id="cd02080">
    <property type="entry name" value="P-type_ATPase_cation"/>
    <property type="match status" value="1"/>
</dbReference>
<dbReference type="SUPFAM" id="SSF81660">
    <property type="entry name" value="Metal cation-transporting ATPase, ATP-binding domain N"/>
    <property type="match status" value="1"/>
</dbReference>
<keyword evidence="7" id="KW-0460">Magnesium</keyword>
<dbReference type="Gene3D" id="1.20.1110.10">
    <property type="entry name" value="Calcium-transporting ATPase, transmembrane domain"/>
    <property type="match status" value="1"/>
</dbReference>
<dbReference type="PANTHER" id="PTHR43294:SF20">
    <property type="entry name" value="P-TYPE ATPASE"/>
    <property type="match status" value="1"/>
</dbReference>
<dbReference type="InterPro" id="IPR004014">
    <property type="entry name" value="ATPase_P-typ_cation-transptr_N"/>
</dbReference>
<comment type="similarity">
    <text evidence="2">Belongs to the cation transport ATPase (P-type) (TC 3.A.3) family. Type IIA subfamily.</text>
</comment>
<evidence type="ECO:0000256" key="10">
    <source>
        <dbReference type="ARBA" id="ARBA00023136"/>
    </source>
</evidence>
<dbReference type="GO" id="GO:0005886">
    <property type="term" value="C:plasma membrane"/>
    <property type="evidence" value="ECO:0007669"/>
    <property type="project" value="TreeGrafter"/>
</dbReference>
<evidence type="ECO:0000256" key="2">
    <source>
        <dbReference type="ARBA" id="ARBA00005675"/>
    </source>
</evidence>
<feature type="transmembrane region" description="Helical" evidence="11">
    <location>
        <begin position="853"/>
        <end position="872"/>
    </location>
</feature>
<keyword evidence="8" id="KW-1278">Translocase</keyword>
<dbReference type="OrthoDB" id="5496529at2"/>
<dbReference type="GO" id="GO:1990573">
    <property type="term" value="P:potassium ion import across plasma membrane"/>
    <property type="evidence" value="ECO:0007669"/>
    <property type="project" value="TreeGrafter"/>
</dbReference>
<dbReference type="GO" id="GO:0030007">
    <property type="term" value="P:intracellular potassium ion homeostasis"/>
    <property type="evidence" value="ECO:0007669"/>
    <property type="project" value="TreeGrafter"/>
</dbReference>
<dbReference type="SFLD" id="SFLDG00002">
    <property type="entry name" value="C1.7:_P-type_atpase_like"/>
    <property type="match status" value="1"/>
</dbReference>
<comment type="subcellular location">
    <subcellularLocation>
        <location evidence="1">Endomembrane system</location>
        <topology evidence="1">Multi-pass membrane protein</topology>
    </subcellularLocation>
</comment>
<dbReference type="InterPro" id="IPR001757">
    <property type="entry name" value="P_typ_ATPase"/>
</dbReference>
<dbReference type="Gene3D" id="3.40.1110.10">
    <property type="entry name" value="Calcium-transporting ATPase, cytoplasmic domain N"/>
    <property type="match status" value="1"/>
</dbReference>
<dbReference type="InterPro" id="IPR023214">
    <property type="entry name" value="HAD_sf"/>
</dbReference>
<evidence type="ECO:0000259" key="12">
    <source>
        <dbReference type="SMART" id="SM00831"/>
    </source>
</evidence>
<evidence type="ECO:0000256" key="6">
    <source>
        <dbReference type="ARBA" id="ARBA00022840"/>
    </source>
</evidence>
<sequence length="922" mass="98275">MSGTKQERARAGADQGWHARPVEEVVAELRSSLSHGLDSAEARRRLDQHGPNTLTPRRKRGPLLRFLLQLHQPLIYILIAAGVVTLALGERVDASVIFGVVLVNAIVGFVQESKAVSAIEALARTLVAEATVLRNGEARRIPAAGIVPGDVVLLQSGDKVPADIRLAHAREPQIDESALTGESVPVPKQAEALGEDVVLADRRNMAYASSLVTYGQAKGVVVATGDHTEVGKISTLISTVEELKTPLARNIARFSHVLLVIILGLGALTVGVGTSVRGRPWGEAFMAAVALAVAAIPEGLPAVVTIILAIGVSRMARRRAIIRKLPAVETLGSTTVICSDKTGTLTENQMTVRRVVAGGEPFEVGGGGYSPEGEISRGERAIDAHDAGEALYETLRCGVLCNDAIVVEREGRWAVEGDPTEGALLVAARKLGLKRDEVVEAAPRLDSIPFESDRQYMATMHDAGPGAPRVVYLKGSVERTLARCSETLRADGSAGPVERERIVLAAEEMASTGLRVLAFARKALPADASQIEHADVAGGMTFLGLQGMIDPPRQEVIAAVKACKSAGIDVRMITGDHALTAAAIAREIGLTGEVDGDGALRAMTGRALEGCDDERLVEAASRVAVFARVTPEQKLRLVRALQASGHVVAMTGDGVNDAPALRQANIGVAMGLAGTEVAKEAADMVLTDDNFASIKAAVEEGRGVFDNLTKFIAWTLPTNLGEGLVILMAIVLGTQLPILPAQILWINMTTAVLLGMMLAFEPMEEDAMRRPPRDPDAPILNQPLVMRMGLVALMMLFSAFGLFFWMRRSGAGLAASTTVAVNAFVSIEMFYLLNCRSLTHSVLHLGLLSNRPLVLGLLGMAALQLVFTYAPVMNRLFHTAPIGWLEWLLILVAGALTWAFVGFEKWVRMRTGRTARLRGMAL</sequence>
<feature type="transmembrane region" description="Helical" evidence="11">
    <location>
        <begin position="94"/>
        <end position="110"/>
    </location>
</feature>
<dbReference type="Pfam" id="PF00122">
    <property type="entry name" value="E1-E2_ATPase"/>
    <property type="match status" value="1"/>
</dbReference>
<dbReference type="EMBL" id="CP012670">
    <property type="protein sequence ID" value="AUX24093.1"/>
    <property type="molecule type" value="Genomic_DNA"/>
</dbReference>
<dbReference type="Gene3D" id="2.70.150.10">
    <property type="entry name" value="Calcium-transporting ATPase, cytoplasmic transduction domain A"/>
    <property type="match status" value="1"/>
</dbReference>
<dbReference type="SMART" id="SM00831">
    <property type="entry name" value="Cation_ATPase_N"/>
    <property type="match status" value="1"/>
</dbReference>
<dbReference type="PRINTS" id="PR00119">
    <property type="entry name" value="CATATPASE"/>
</dbReference>
<dbReference type="NCBIfam" id="TIGR01494">
    <property type="entry name" value="ATPase_P-type"/>
    <property type="match status" value="2"/>
</dbReference>
<dbReference type="SUPFAM" id="SSF56784">
    <property type="entry name" value="HAD-like"/>
    <property type="match status" value="1"/>
</dbReference>
<dbReference type="AlphaFoldDB" id="A0A4P2Q565"/>
<feature type="transmembrane region" description="Helical" evidence="11">
    <location>
        <begin position="811"/>
        <end position="833"/>
    </location>
</feature>
<name>A0A4P2Q565_SORCE</name>
<dbReference type="InterPro" id="IPR050510">
    <property type="entry name" value="Cation_transp_ATPase_P-type"/>
</dbReference>
<evidence type="ECO:0000313" key="14">
    <source>
        <dbReference type="Proteomes" id="UP000295781"/>
    </source>
</evidence>
<keyword evidence="10 11" id="KW-0472">Membrane</keyword>
<feature type="transmembrane region" description="Helical" evidence="11">
    <location>
        <begin position="711"/>
        <end position="732"/>
    </location>
</feature>
<dbReference type="Gene3D" id="3.40.50.1000">
    <property type="entry name" value="HAD superfamily/HAD-like"/>
    <property type="match status" value="1"/>
</dbReference>
<dbReference type="Pfam" id="PF00690">
    <property type="entry name" value="Cation_ATPase_N"/>
    <property type="match status" value="1"/>
</dbReference>
<dbReference type="InterPro" id="IPR023299">
    <property type="entry name" value="ATPase_P-typ_cyto_dom_N"/>
</dbReference>
<feature type="transmembrane region" description="Helical" evidence="11">
    <location>
        <begin position="784"/>
        <end position="805"/>
    </location>
</feature>
<feature type="transmembrane region" description="Helical" evidence="11">
    <location>
        <begin position="744"/>
        <end position="763"/>
    </location>
</feature>